<organism evidence="1 2">
    <name type="scientific">Amycolatopsis alkalitolerans</name>
    <dbReference type="NCBI Taxonomy" id="2547244"/>
    <lineage>
        <taxon>Bacteria</taxon>
        <taxon>Bacillati</taxon>
        <taxon>Actinomycetota</taxon>
        <taxon>Actinomycetes</taxon>
        <taxon>Pseudonocardiales</taxon>
        <taxon>Pseudonocardiaceae</taxon>
        <taxon>Amycolatopsis</taxon>
    </lineage>
</organism>
<protein>
    <submittedName>
        <fullName evidence="1">Uncharacterized protein</fullName>
    </submittedName>
</protein>
<dbReference type="RefSeq" id="WP_139095308.1">
    <property type="nucleotide sequence ID" value="NZ_VDFW01000003.1"/>
</dbReference>
<dbReference type="EMBL" id="VDFW01000003">
    <property type="protein sequence ID" value="TNC28530.1"/>
    <property type="molecule type" value="Genomic_DNA"/>
</dbReference>
<evidence type="ECO:0000313" key="1">
    <source>
        <dbReference type="EMBL" id="TNC28530.1"/>
    </source>
</evidence>
<accession>A0A5C4MAL7</accession>
<proteinExistence type="predicted"/>
<gene>
    <name evidence="1" type="ORF">FG385_04450</name>
</gene>
<dbReference type="AlphaFoldDB" id="A0A5C4MAL7"/>
<dbReference type="Proteomes" id="UP000305546">
    <property type="component" value="Unassembled WGS sequence"/>
</dbReference>
<evidence type="ECO:0000313" key="2">
    <source>
        <dbReference type="Proteomes" id="UP000305546"/>
    </source>
</evidence>
<dbReference type="OrthoDB" id="9797252at2"/>
<sequence>MIEESGLFGETSALEEPVVHRVPAEDWISAWRSHATLQRQAGLLFDELVSDIEDILGKGELDVPYVTVGWTARPE</sequence>
<reference evidence="1 2" key="1">
    <citation type="submission" date="2019-06" db="EMBL/GenBank/DDBJ databases">
        <title>Amycolatopsis alkalitolerans sp. nov., isolated from Gastrodia elata Blume.</title>
        <authorList>
            <person name="Narsing Rao M.P."/>
            <person name="Li W.J."/>
        </authorList>
    </citation>
    <scope>NUCLEOTIDE SEQUENCE [LARGE SCALE GENOMIC DNA]</scope>
    <source>
        <strain evidence="1 2">SYSUP0005</strain>
    </source>
</reference>
<keyword evidence="2" id="KW-1185">Reference proteome</keyword>
<comment type="caution">
    <text evidence="1">The sequence shown here is derived from an EMBL/GenBank/DDBJ whole genome shotgun (WGS) entry which is preliminary data.</text>
</comment>
<name>A0A5C4MAL7_9PSEU</name>